<dbReference type="Gene3D" id="1.20.1250.20">
    <property type="entry name" value="MFS general substrate transporter like domains"/>
    <property type="match status" value="1"/>
</dbReference>
<dbReference type="PANTHER" id="PTHR23517:SF2">
    <property type="entry name" value="MULTIDRUG RESISTANCE PROTEIN MDTH"/>
    <property type="match status" value="1"/>
</dbReference>
<keyword evidence="5 7" id="KW-1133">Transmembrane helix</keyword>
<organism evidence="9">
    <name type="scientific">Candidatus Aschnera chinzeii</name>
    <dbReference type="NCBI Taxonomy" id="1485666"/>
    <lineage>
        <taxon>Bacteria</taxon>
        <taxon>Pseudomonadati</taxon>
        <taxon>Pseudomonadota</taxon>
        <taxon>Gammaproteobacteria</taxon>
        <taxon>Enterobacterales</taxon>
        <taxon>Enterobacteriaceae</taxon>
        <taxon>Candidatus Aschnera</taxon>
    </lineage>
</organism>
<dbReference type="GO" id="GO:0005886">
    <property type="term" value="C:plasma membrane"/>
    <property type="evidence" value="ECO:0007669"/>
    <property type="project" value="UniProtKB-SubCell"/>
</dbReference>
<dbReference type="GO" id="GO:0022857">
    <property type="term" value="F:transmembrane transporter activity"/>
    <property type="evidence" value="ECO:0007669"/>
    <property type="project" value="InterPro"/>
</dbReference>
<comment type="subcellular location">
    <subcellularLocation>
        <location evidence="1">Cell membrane</location>
        <topology evidence="1">Multi-pass membrane protein</topology>
    </subcellularLocation>
</comment>
<name>A0AAT9G4G9_9ENTR</name>
<dbReference type="InterPro" id="IPR050171">
    <property type="entry name" value="MFS_Transporters"/>
</dbReference>
<dbReference type="SUPFAM" id="SSF103473">
    <property type="entry name" value="MFS general substrate transporter"/>
    <property type="match status" value="1"/>
</dbReference>
<feature type="transmembrane region" description="Helical" evidence="7">
    <location>
        <begin position="160"/>
        <end position="181"/>
    </location>
</feature>
<keyword evidence="6 7" id="KW-0472">Membrane</keyword>
<proteinExistence type="predicted"/>
<feature type="transmembrane region" description="Helical" evidence="7">
    <location>
        <begin position="131"/>
        <end position="154"/>
    </location>
</feature>
<feature type="transmembrane region" description="Helical" evidence="7">
    <location>
        <begin position="75"/>
        <end position="93"/>
    </location>
</feature>
<dbReference type="AlphaFoldDB" id="A0AAT9G4G9"/>
<evidence type="ECO:0000256" key="5">
    <source>
        <dbReference type="ARBA" id="ARBA00022989"/>
    </source>
</evidence>
<feature type="transmembrane region" description="Helical" evidence="7">
    <location>
        <begin position="363"/>
        <end position="384"/>
    </location>
</feature>
<evidence type="ECO:0000256" key="2">
    <source>
        <dbReference type="ARBA" id="ARBA00022448"/>
    </source>
</evidence>
<accession>A0AAT9G4G9</accession>
<feature type="transmembrane region" description="Helical" evidence="7">
    <location>
        <begin position="247"/>
        <end position="266"/>
    </location>
</feature>
<dbReference type="PANTHER" id="PTHR23517">
    <property type="entry name" value="RESISTANCE PROTEIN MDTM, PUTATIVE-RELATED-RELATED"/>
    <property type="match status" value="1"/>
</dbReference>
<evidence type="ECO:0000256" key="4">
    <source>
        <dbReference type="ARBA" id="ARBA00022692"/>
    </source>
</evidence>
<feature type="transmembrane region" description="Helical" evidence="7">
    <location>
        <begin position="275"/>
        <end position="291"/>
    </location>
</feature>
<reference evidence="9" key="1">
    <citation type="journal article" date="2023" name="Front. Microbiol.">
        <title>Genome analysis of Candidatus Aschnera chinzeii, the bacterial endosymbiont of the blood-sucking bat fly Penicillidia jenynsii (Insecta: Diptera: Nycteribiidae).</title>
        <authorList>
            <person name="Koga R."/>
            <person name="Moriyama M."/>
            <person name="Nozaki T."/>
            <person name="Fukatsu T."/>
        </authorList>
    </citation>
    <scope>NUCLEOTIDE SEQUENCE</scope>
    <source>
        <strain evidence="9">Kw-01</strain>
    </source>
</reference>
<keyword evidence="4 7" id="KW-0812">Transmembrane</keyword>
<evidence type="ECO:0000256" key="7">
    <source>
        <dbReference type="SAM" id="Phobius"/>
    </source>
</evidence>
<protein>
    <submittedName>
        <fullName evidence="9">MFS transporter</fullName>
    </submittedName>
</protein>
<evidence type="ECO:0000256" key="3">
    <source>
        <dbReference type="ARBA" id="ARBA00022475"/>
    </source>
</evidence>
<dbReference type="InterPro" id="IPR020846">
    <property type="entry name" value="MFS_dom"/>
</dbReference>
<dbReference type="InterPro" id="IPR011701">
    <property type="entry name" value="MFS"/>
</dbReference>
<feature type="transmembrane region" description="Helical" evidence="7">
    <location>
        <begin position="12"/>
        <end position="34"/>
    </location>
</feature>
<evidence type="ECO:0000256" key="6">
    <source>
        <dbReference type="ARBA" id="ARBA00023136"/>
    </source>
</evidence>
<evidence type="ECO:0000259" key="8">
    <source>
        <dbReference type="PROSITE" id="PS50850"/>
    </source>
</evidence>
<feature type="transmembrane region" description="Helical" evidence="7">
    <location>
        <begin position="212"/>
        <end position="235"/>
    </location>
</feature>
<feature type="transmembrane region" description="Helical" evidence="7">
    <location>
        <begin position="337"/>
        <end position="357"/>
    </location>
</feature>
<reference evidence="9" key="2">
    <citation type="submission" date="2023-10" db="EMBL/GenBank/DDBJ databases">
        <authorList>
            <person name="Koga R."/>
            <person name="Fukatsu T."/>
        </authorList>
    </citation>
    <scope>NUCLEOTIDE SEQUENCE</scope>
    <source>
        <strain evidence="9">Kw-01</strain>
    </source>
</reference>
<feature type="transmembrane region" description="Helical" evidence="7">
    <location>
        <begin position="40"/>
        <end position="63"/>
    </location>
</feature>
<evidence type="ECO:0000256" key="1">
    <source>
        <dbReference type="ARBA" id="ARBA00004651"/>
    </source>
</evidence>
<dbReference type="Gene3D" id="3.30.70.100">
    <property type="match status" value="1"/>
</dbReference>
<evidence type="ECO:0000313" key="9">
    <source>
        <dbReference type="EMBL" id="BET44598.1"/>
    </source>
</evidence>
<keyword evidence="2" id="KW-0813">Transport</keyword>
<dbReference type="Pfam" id="PF07690">
    <property type="entry name" value="MFS_1"/>
    <property type="match status" value="1"/>
</dbReference>
<dbReference type="InterPro" id="IPR036259">
    <property type="entry name" value="MFS_trans_sf"/>
</dbReference>
<feature type="domain" description="Major facilitator superfamily (MFS) profile" evidence="8">
    <location>
        <begin position="8"/>
        <end position="389"/>
    </location>
</feature>
<feature type="transmembrane region" description="Helical" evidence="7">
    <location>
        <begin position="297"/>
        <end position="317"/>
    </location>
</feature>
<dbReference type="PROSITE" id="PS50850">
    <property type="entry name" value="MFS"/>
    <property type="match status" value="1"/>
</dbReference>
<dbReference type="EMBL" id="AP028961">
    <property type="protein sequence ID" value="BET44598.1"/>
    <property type="molecule type" value="Genomic_DNA"/>
</dbReference>
<keyword evidence="3" id="KW-1003">Cell membrane</keyword>
<sequence length="450" mass="50255">MTSQELKITFGLGIVFTIRIFGIFMILPIITIYGKQLPDANNFLVGIAIGIYGITQVIFQIPYGLMSDKFNRKTIIIIGLIIYLLGSTIATVVHSIWGIIIGRALQGTSAISSTIMALLSDLTSEENMSKAVALIGISFGITFIIAIVAGPIIGNIVGLHGMYGIISITTLLGIIVAYITIPSHHTISVNYETNFVKQQIKKIINNYQLIKFNIGIFFLHTILMLNFIVIPFIMINANIAIYNHWKIYLITLLISFIIVMPIIIYTEKYKIIKKILLIFTGIIAISEIFLFFSNHRISLLCVGIQLFFIAFNVMEVLLPSLSARTAPLGCKGTAMSIYSISQFLGVSLGGGLGGICLDLYNNIELICFISFLLSICWILINYTISPITYCNNIRISISHNTNDFLDLQKKLINLNGVKDVLLDRKNYYAYLKIDKNITNIKIINNFIKHQ</sequence>
<gene>
    <name evidence="9" type="ORF">ACHINZ_2700</name>
</gene>